<comment type="caution">
    <text evidence="2">The sequence shown here is derived from an EMBL/GenBank/DDBJ whole genome shotgun (WGS) entry which is preliminary data.</text>
</comment>
<dbReference type="EMBL" id="JAGPYM010000007">
    <property type="protein sequence ID" value="KAH6892109.1"/>
    <property type="molecule type" value="Genomic_DNA"/>
</dbReference>
<reference evidence="2 3" key="1">
    <citation type="journal article" date="2021" name="Nat. Commun.">
        <title>Genetic determinants of endophytism in the Arabidopsis root mycobiome.</title>
        <authorList>
            <person name="Mesny F."/>
            <person name="Miyauchi S."/>
            <person name="Thiergart T."/>
            <person name="Pickel B."/>
            <person name="Atanasova L."/>
            <person name="Karlsson M."/>
            <person name="Huettel B."/>
            <person name="Barry K.W."/>
            <person name="Haridas S."/>
            <person name="Chen C."/>
            <person name="Bauer D."/>
            <person name="Andreopoulos W."/>
            <person name="Pangilinan J."/>
            <person name="LaButti K."/>
            <person name="Riley R."/>
            <person name="Lipzen A."/>
            <person name="Clum A."/>
            <person name="Drula E."/>
            <person name="Henrissat B."/>
            <person name="Kohler A."/>
            <person name="Grigoriev I.V."/>
            <person name="Martin F.M."/>
            <person name="Hacquard S."/>
        </authorList>
    </citation>
    <scope>NUCLEOTIDE SEQUENCE [LARGE SCALE GENOMIC DNA]</scope>
    <source>
        <strain evidence="2 3">MPI-CAGE-CH-0241</strain>
    </source>
</reference>
<feature type="region of interest" description="Disordered" evidence="1">
    <location>
        <begin position="17"/>
        <end position="54"/>
    </location>
</feature>
<sequence>MRWPRLYRRSRVQKRLRPSWPQAVRSMPDSPSLSQPATHTDRKNGWSNRRAGSPRPSCEIALFGCLTIDSAYGGNYCYSSTTARLGASWTQPVFVPLSCTDGVPSRTSSRHGPQAPPSCHRIGSCRYGVQTPHGTDPSSTQGLCEIAFGVLRGGKRNSPTLPLGDLQELIALYLPKSAAEICPFQLTELYLVALDSSA</sequence>
<protein>
    <submittedName>
        <fullName evidence="2">Uncharacterized protein</fullName>
    </submittedName>
</protein>
<dbReference type="Proteomes" id="UP000777438">
    <property type="component" value="Unassembled WGS sequence"/>
</dbReference>
<name>A0A9P9ARX3_9HYPO</name>
<dbReference type="AlphaFoldDB" id="A0A9P9ARX3"/>
<feature type="compositionally biased region" description="Polar residues" evidence="1">
    <location>
        <begin position="29"/>
        <end position="38"/>
    </location>
</feature>
<evidence type="ECO:0000313" key="3">
    <source>
        <dbReference type="Proteomes" id="UP000777438"/>
    </source>
</evidence>
<keyword evidence="3" id="KW-1185">Reference proteome</keyword>
<organism evidence="2 3">
    <name type="scientific">Thelonectria olida</name>
    <dbReference type="NCBI Taxonomy" id="1576542"/>
    <lineage>
        <taxon>Eukaryota</taxon>
        <taxon>Fungi</taxon>
        <taxon>Dikarya</taxon>
        <taxon>Ascomycota</taxon>
        <taxon>Pezizomycotina</taxon>
        <taxon>Sordariomycetes</taxon>
        <taxon>Hypocreomycetidae</taxon>
        <taxon>Hypocreales</taxon>
        <taxon>Nectriaceae</taxon>
        <taxon>Thelonectria</taxon>
    </lineage>
</organism>
<evidence type="ECO:0000313" key="2">
    <source>
        <dbReference type="EMBL" id="KAH6892109.1"/>
    </source>
</evidence>
<proteinExistence type="predicted"/>
<accession>A0A9P9ARX3</accession>
<evidence type="ECO:0000256" key="1">
    <source>
        <dbReference type="SAM" id="MobiDB-lite"/>
    </source>
</evidence>
<gene>
    <name evidence="2" type="ORF">B0T10DRAFT_285379</name>
</gene>